<reference evidence="1 2" key="1">
    <citation type="submission" date="2020-07" db="EMBL/GenBank/DDBJ databases">
        <title>Sequencing the genomes of 1000 actinobacteria strains.</title>
        <authorList>
            <person name="Klenk H.-P."/>
        </authorList>
    </citation>
    <scope>NUCLEOTIDE SEQUENCE [LARGE SCALE GENOMIC DNA]</scope>
    <source>
        <strain evidence="1 2">DSM 44121</strain>
    </source>
</reference>
<evidence type="ECO:0000313" key="1">
    <source>
        <dbReference type="EMBL" id="MBA8809270.1"/>
    </source>
</evidence>
<evidence type="ECO:0000313" key="2">
    <source>
        <dbReference type="Proteomes" id="UP000540568"/>
    </source>
</evidence>
<proteinExistence type="predicted"/>
<dbReference type="EMBL" id="JACGWV010000001">
    <property type="protein sequence ID" value="MBA8809270.1"/>
    <property type="molecule type" value="Genomic_DNA"/>
</dbReference>
<dbReference type="Proteomes" id="UP000540568">
    <property type="component" value="Unassembled WGS sequence"/>
</dbReference>
<accession>A0A7W3JAG3</accession>
<gene>
    <name evidence="1" type="ORF">FHX71_003212</name>
</gene>
<organism evidence="1 2">
    <name type="scientific">Promicromonospora sukumoe</name>
    <dbReference type="NCBI Taxonomy" id="88382"/>
    <lineage>
        <taxon>Bacteria</taxon>
        <taxon>Bacillati</taxon>
        <taxon>Actinomycetota</taxon>
        <taxon>Actinomycetes</taxon>
        <taxon>Micrococcales</taxon>
        <taxon>Promicromonosporaceae</taxon>
        <taxon>Promicromonospora</taxon>
    </lineage>
</organism>
<keyword evidence="2" id="KW-1185">Reference proteome</keyword>
<dbReference type="RefSeq" id="WP_182618026.1">
    <property type="nucleotide sequence ID" value="NZ_BAAATF010000003.1"/>
</dbReference>
<sequence length="81" mass="8564">MFVALIEILDVLGEERVAGLTILRGSVRIEPSRLSDGVVMARELGLTEGVVHRLATPAVADWSGTVAGLECHVRSLAGAVR</sequence>
<dbReference type="AlphaFoldDB" id="A0A7W3JAG3"/>
<name>A0A7W3JAG3_9MICO</name>
<protein>
    <submittedName>
        <fullName evidence="1">Uncharacterized protein</fullName>
    </submittedName>
</protein>
<comment type="caution">
    <text evidence="1">The sequence shown here is derived from an EMBL/GenBank/DDBJ whole genome shotgun (WGS) entry which is preliminary data.</text>
</comment>